<comment type="similarity">
    <text evidence="1">Belongs to the cytochrome P450 family.</text>
</comment>
<dbReference type="Proteomes" id="UP001280581">
    <property type="component" value="Unassembled WGS sequence"/>
</dbReference>
<dbReference type="AlphaFoldDB" id="A0AAN6LMK4"/>
<evidence type="ECO:0008006" key="9">
    <source>
        <dbReference type="Google" id="ProtNLM"/>
    </source>
</evidence>
<evidence type="ECO:0000256" key="5">
    <source>
        <dbReference type="ARBA" id="ARBA00023033"/>
    </source>
</evidence>
<comment type="caution">
    <text evidence="7">The sequence shown here is derived from an EMBL/GenBank/DDBJ whole genome shotgun (WGS) entry which is preliminary data.</text>
</comment>
<dbReference type="GO" id="GO:0016705">
    <property type="term" value="F:oxidoreductase activity, acting on paired donors, with incorporation or reduction of molecular oxygen"/>
    <property type="evidence" value="ECO:0007669"/>
    <property type="project" value="InterPro"/>
</dbReference>
<feature type="binding site" description="axial binding residue" evidence="6">
    <location>
        <position position="442"/>
    </location>
    <ligand>
        <name>heme</name>
        <dbReference type="ChEBI" id="CHEBI:30413"/>
    </ligand>
    <ligandPart>
        <name>Fe</name>
        <dbReference type="ChEBI" id="CHEBI:18248"/>
    </ligandPart>
</feature>
<dbReference type="EMBL" id="WVTA01000017">
    <property type="protein sequence ID" value="KAK3200837.1"/>
    <property type="molecule type" value="Genomic_DNA"/>
</dbReference>
<evidence type="ECO:0000256" key="4">
    <source>
        <dbReference type="ARBA" id="ARBA00023004"/>
    </source>
</evidence>
<dbReference type="InterPro" id="IPR036396">
    <property type="entry name" value="Cyt_P450_sf"/>
</dbReference>
<dbReference type="InterPro" id="IPR001128">
    <property type="entry name" value="Cyt_P450"/>
</dbReference>
<dbReference type="SUPFAM" id="SSF48264">
    <property type="entry name" value="Cytochrome P450"/>
    <property type="match status" value="1"/>
</dbReference>
<dbReference type="Gene3D" id="1.10.630.10">
    <property type="entry name" value="Cytochrome P450"/>
    <property type="match status" value="1"/>
</dbReference>
<dbReference type="PANTHER" id="PTHR46300">
    <property type="entry name" value="P450, PUTATIVE (EUROFUNG)-RELATED-RELATED"/>
    <property type="match status" value="1"/>
</dbReference>
<keyword evidence="5" id="KW-0503">Monooxygenase</keyword>
<keyword evidence="2 6" id="KW-0479">Metal-binding</keyword>
<sequence>MANFSLIGLQSPQVPTPRPTNHTNPWQRALADGRKPTPQVIISLLIIQDAEIRRLLKWGNEFGSVYSLKIGRGTMIVLNSKQAVYDLIDKRGAIYSARPSDEQVFHTMRGENLGLIDQTPLWKSQRKLVVQYLAPKRLDGEMARVSEAEWVISMLMRDLLDSPEDFSGHVKRCGASAAAITIFGQRATTNREFWGTGVYEASVAITEAMTPGSYLPTEQFPVLKLFPQSWSSSKTRAQNAYKVFTAVAQEAAHRVENRRKTHGPRNCLLDKVIDGDIIPDEPMFGSKFVNFFTTIWAAAADTTAVALLTNIRYLAAHPEVQRKAQAELDKVCGTHRPPTWADFDRLPYINCIMKEGLRIQGVVPLGFPHRATQDNWYNDMLIPRDATVIISPFVLGRTQYPDGETYNPDRFRDSPLLASDYAASADYEKRDHYAYGAGRRICAGIQLAERTQWRVFVRVLWAFEIGHEMDEITGKRFEIDTEAFEHNLAPWPLPFKVRFLPRSREHVEVLKRDAREAEEFLWGWE</sequence>
<organism evidence="7 8">
    <name type="scientific">Pseudopithomyces chartarum</name>
    <dbReference type="NCBI Taxonomy" id="1892770"/>
    <lineage>
        <taxon>Eukaryota</taxon>
        <taxon>Fungi</taxon>
        <taxon>Dikarya</taxon>
        <taxon>Ascomycota</taxon>
        <taxon>Pezizomycotina</taxon>
        <taxon>Dothideomycetes</taxon>
        <taxon>Pleosporomycetidae</taxon>
        <taxon>Pleosporales</taxon>
        <taxon>Massarineae</taxon>
        <taxon>Didymosphaeriaceae</taxon>
        <taxon>Pseudopithomyces</taxon>
    </lineage>
</organism>
<accession>A0AAN6LMK4</accession>
<keyword evidence="4 6" id="KW-0408">Iron</keyword>
<dbReference type="InterPro" id="IPR050364">
    <property type="entry name" value="Cytochrome_P450_fung"/>
</dbReference>
<evidence type="ECO:0000256" key="1">
    <source>
        <dbReference type="ARBA" id="ARBA00010617"/>
    </source>
</evidence>
<dbReference type="InterPro" id="IPR002401">
    <property type="entry name" value="Cyt_P450_E_grp-I"/>
</dbReference>
<evidence type="ECO:0000256" key="3">
    <source>
        <dbReference type="ARBA" id="ARBA00023002"/>
    </source>
</evidence>
<evidence type="ECO:0000313" key="7">
    <source>
        <dbReference type="EMBL" id="KAK3200837.1"/>
    </source>
</evidence>
<reference evidence="7 8" key="1">
    <citation type="submission" date="2021-02" db="EMBL/GenBank/DDBJ databases">
        <title>Genome assembly of Pseudopithomyces chartarum.</title>
        <authorList>
            <person name="Jauregui R."/>
            <person name="Singh J."/>
            <person name="Voisey C."/>
        </authorList>
    </citation>
    <scope>NUCLEOTIDE SEQUENCE [LARGE SCALE GENOMIC DNA]</scope>
    <source>
        <strain evidence="7 8">AGR01</strain>
    </source>
</reference>
<evidence type="ECO:0000313" key="8">
    <source>
        <dbReference type="Proteomes" id="UP001280581"/>
    </source>
</evidence>
<protein>
    <recommendedName>
        <fullName evidence="9">Cytochrome P450</fullName>
    </recommendedName>
</protein>
<dbReference type="GO" id="GO:0004497">
    <property type="term" value="F:monooxygenase activity"/>
    <property type="evidence" value="ECO:0007669"/>
    <property type="project" value="UniProtKB-KW"/>
</dbReference>
<dbReference type="GO" id="GO:0020037">
    <property type="term" value="F:heme binding"/>
    <property type="evidence" value="ECO:0007669"/>
    <property type="project" value="InterPro"/>
</dbReference>
<comment type="cofactor">
    <cofactor evidence="6">
        <name>heme</name>
        <dbReference type="ChEBI" id="CHEBI:30413"/>
    </cofactor>
</comment>
<dbReference type="GO" id="GO:0005506">
    <property type="term" value="F:iron ion binding"/>
    <property type="evidence" value="ECO:0007669"/>
    <property type="project" value="InterPro"/>
</dbReference>
<proteinExistence type="inferred from homology"/>
<evidence type="ECO:0000256" key="2">
    <source>
        <dbReference type="ARBA" id="ARBA00022723"/>
    </source>
</evidence>
<keyword evidence="3" id="KW-0560">Oxidoreductase</keyword>
<gene>
    <name evidence="7" type="ORF">GRF29_213g172004</name>
</gene>
<keyword evidence="8" id="KW-1185">Reference proteome</keyword>
<dbReference type="PANTHER" id="PTHR46300:SF2">
    <property type="entry name" value="CYTOCHROME P450 MONOOXYGENASE ALNH-RELATED"/>
    <property type="match status" value="1"/>
</dbReference>
<evidence type="ECO:0000256" key="6">
    <source>
        <dbReference type="PIRSR" id="PIRSR602401-1"/>
    </source>
</evidence>
<dbReference type="Pfam" id="PF00067">
    <property type="entry name" value="p450"/>
    <property type="match status" value="1"/>
</dbReference>
<dbReference type="PRINTS" id="PR00463">
    <property type="entry name" value="EP450I"/>
</dbReference>
<keyword evidence="6" id="KW-0349">Heme</keyword>
<name>A0AAN6LMK4_9PLEO</name>